<evidence type="ECO:0000256" key="4">
    <source>
        <dbReference type="PROSITE-ProRule" id="PRU00520"/>
    </source>
</evidence>
<dbReference type="PANTHER" id="PTHR21621">
    <property type="entry name" value="RIBOSOMAL PROTEIN S6 MODIFICATION PROTEIN"/>
    <property type="match status" value="1"/>
</dbReference>
<comment type="similarity">
    <text evidence="5">Belongs to the acylphosphatase family.</text>
</comment>
<evidence type="ECO:0000256" key="1">
    <source>
        <dbReference type="ARBA" id="ARBA00015991"/>
    </source>
</evidence>
<dbReference type="GO" id="GO:0009432">
    <property type="term" value="P:SOS response"/>
    <property type="evidence" value="ECO:0007669"/>
    <property type="project" value="TreeGrafter"/>
</dbReference>
<dbReference type="Gene3D" id="3.30.70.100">
    <property type="match status" value="1"/>
</dbReference>
<reference evidence="8" key="2">
    <citation type="submission" date="2024-06" db="EMBL/GenBank/DDBJ databases">
        <authorList>
            <person name="Petrova K.O."/>
            <person name="Toshchakov S.V."/>
            <person name="Boltjanskaja Y.V."/>
            <person name="Kevbrin V."/>
        </authorList>
    </citation>
    <scope>NUCLEOTIDE SEQUENCE</scope>
    <source>
        <strain evidence="8">Z-910T</strain>
    </source>
</reference>
<dbReference type="EMBL" id="CP158367">
    <property type="protein sequence ID" value="XBX73638.1"/>
    <property type="molecule type" value="Genomic_DNA"/>
</dbReference>
<dbReference type="SUPFAM" id="SSF54975">
    <property type="entry name" value="Acylphosphatase/BLUF domain-like"/>
    <property type="match status" value="1"/>
</dbReference>
<dbReference type="AlphaFoldDB" id="A0AAU7VHR5"/>
<organism evidence="8">
    <name type="scientific">Proteinivorax tanatarense</name>
    <dbReference type="NCBI Taxonomy" id="1260629"/>
    <lineage>
        <taxon>Bacteria</taxon>
        <taxon>Bacillati</taxon>
        <taxon>Bacillota</taxon>
        <taxon>Clostridia</taxon>
        <taxon>Eubacteriales</taxon>
        <taxon>Proteinivoracaceae</taxon>
        <taxon>Proteinivorax</taxon>
    </lineage>
</organism>
<accession>A0AAU7VHR5</accession>
<dbReference type="GO" id="GO:0005524">
    <property type="term" value="F:ATP binding"/>
    <property type="evidence" value="ECO:0007669"/>
    <property type="project" value="UniProtKB-UniRule"/>
</dbReference>
<comment type="caution">
    <text evidence="4">Lacks conserved residue(s) required for the propagation of feature annotation.</text>
</comment>
<evidence type="ECO:0000256" key="3">
    <source>
        <dbReference type="PROSITE-ProRule" id="PRU00409"/>
    </source>
</evidence>
<name>A0AAU7VHR5_9FIRM</name>
<keyword evidence="3" id="KW-0547">Nucleotide-binding</keyword>
<dbReference type="InterPro" id="IPR001792">
    <property type="entry name" value="Acylphosphatase-like_dom"/>
</dbReference>
<evidence type="ECO:0000259" key="6">
    <source>
        <dbReference type="PROSITE" id="PS50975"/>
    </source>
</evidence>
<dbReference type="GO" id="GO:0005737">
    <property type="term" value="C:cytoplasm"/>
    <property type="evidence" value="ECO:0007669"/>
    <property type="project" value="TreeGrafter"/>
</dbReference>
<keyword evidence="3" id="KW-0067">ATP-binding</keyword>
<dbReference type="InterPro" id="IPR003806">
    <property type="entry name" value="ATP-grasp_PylC-type"/>
</dbReference>
<feature type="domain" description="ATP-grasp" evidence="6">
    <location>
        <begin position="725"/>
        <end position="920"/>
    </location>
</feature>
<dbReference type="InterPro" id="IPR036046">
    <property type="entry name" value="Acylphosphatase-like_dom_sf"/>
</dbReference>
<feature type="domain" description="Acylphosphatase-like" evidence="7">
    <location>
        <begin position="57"/>
        <end position="145"/>
    </location>
</feature>
<gene>
    <name evidence="8" type="ORF">PRVXT_001631</name>
</gene>
<protein>
    <recommendedName>
        <fullName evidence="1">Acylphosphatase</fullName>
    </recommendedName>
    <alternativeName>
        <fullName evidence="2">Acylphosphate phosphohydrolase</fullName>
    </alternativeName>
</protein>
<evidence type="ECO:0000313" key="8">
    <source>
        <dbReference type="EMBL" id="XBX73638.1"/>
    </source>
</evidence>
<dbReference type="Pfam" id="PF02655">
    <property type="entry name" value="ATP-grasp_3"/>
    <property type="match status" value="1"/>
</dbReference>
<evidence type="ECO:0000259" key="7">
    <source>
        <dbReference type="PROSITE" id="PS51160"/>
    </source>
</evidence>
<dbReference type="Pfam" id="PF00708">
    <property type="entry name" value="Acylphosphatase"/>
    <property type="match status" value="1"/>
</dbReference>
<evidence type="ECO:0000256" key="5">
    <source>
        <dbReference type="RuleBase" id="RU004168"/>
    </source>
</evidence>
<proteinExistence type="inferred from homology"/>
<dbReference type="PROSITE" id="PS50975">
    <property type="entry name" value="ATP_GRASP"/>
    <property type="match status" value="2"/>
</dbReference>
<dbReference type="InterPro" id="IPR011761">
    <property type="entry name" value="ATP-grasp"/>
</dbReference>
<dbReference type="GO" id="GO:0018169">
    <property type="term" value="F:ribosomal S6-glutamic acid ligase activity"/>
    <property type="evidence" value="ECO:0007669"/>
    <property type="project" value="TreeGrafter"/>
</dbReference>
<dbReference type="PANTHER" id="PTHR21621:SF0">
    <property type="entry name" value="BETA-CITRYLGLUTAMATE SYNTHASE B-RELATED"/>
    <property type="match status" value="1"/>
</dbReference>
<dbReference type="PROSITE" id="PS51160">
    <property type="entry name" value="ACYLPHOSPHATASE_3"/>
    <property type="match status" value="1"/>
</dbReference>
<dbReference type="SUPFAM" id="SSF56059">
    <property type="entry name" value="Glutathione synthetase ATP-binding domain-like"/>
    <property type="match status" value="2"/>
</dbReference>
<evidence type="ECO:0000256" key="2">
    <source>
        <dbReference type="ARBA" id="ARBA00032904"/>
    </source>
</evidence>
<sequence>MKLKKIKPKKIVQFLKFLYYWMLCTTIGTKELGLNPYKKSPAKYWITKRVPGNKNSAVKLSIRGKITCVGYKGRLRRKANSNGVKVAIRNKNKENIEVVLIGCGKAIEKVVELAWKGTSRSRVENIIETWFNKPIKLEVNENINDQNNWSQEVANLNEKVIKHLGDLVKKANEYPEGNFSVSGELYEAAKEKNLFITRFATCNYIVSPIKALGFQSTLNSKVSTTVRAITDNKHLTKEFLHNNGLPVPLGRIFENLDDAKKYLNQCTYPLVVKPVEGSSGFGITVDVRTEEELEVAWDYAKNRHESIILEELIEGVDIRVIVIGGVAKAALLRVPANVMGDGKKTVADLINEKNQERTKNPRFSRTPIIASDYTESFLSKQGHSLTTIPKSGELVFLHLKANVGAGADGIVITEQIHPDLMQLAEEAANSFGINDYWGIDILAQRIDLPRSKQKCCILEANSRASFGGPHYPIYGKPTNIAKPLLNYLFPEKTDDNCYLAVEKLVRLPLKLDCSFEDWANNIANELLVNLKVDNSRSHTDVIVSGRKHHIDFFLNKLWCYKGPQGEVIDEQKIINKDAQQRGELLDSKADLETRGFDYVEHKVDSWLENSELDLDQHLFFKELTRLGFEVNFYSGNLIKFKKDELTGVSSMRFSSMFSDDACNNKFLFKKIITNHCLPTPRGTKFKVNQKENILKYFDAYASCIISSVNITELEPNKVNCVKELKKSLKQAKSKGVKYIYLEQLTKGWDVNIMVAAGEAIGSIIKEPTAIIGDGVSTVRELIEQKNVSRAKNPVYVDQAIEIDTLTDTFTMLGINSGDVLERGKRVVLEDDVSYQLGGETVNIDNLLHKEFKEHAVEAVKAIPGLKYGVVKMIIPDPKRSAKEQKWAISTIDTTPSISTFHFPLKGSSINVIEKVVGSLCLAEYVSTKKSKNSQTT</sequence>
<reference evidence="8" key="1">
    <citation type="journal article" date="2013" name="Extremophiles">
        <title>Proteinivorax tanatarense gen. nov., sp. nov., an anaerobic, haloalkaliphilic, proteolytic bacterium isolated from a decaying algal bloom, and proposal of Proteinivoraceae fam. nov.</title>
        <authorList>
            <person name="Kevbrin V."/>
            <person name="Boltyanskaya Y."/>
            <person name="Zhilina T."/>
            <person name="Kolganova T."/>
            <person name="Lavrentjeva E."/>
            <person name="Kuznetsov B."/>
        </authorList>
    </citation>
    <scope>NUCLEOTIDE SEQUENCE</scope>
    <source>
        <strain evidence="8">Z-910T</strain>
    </source>
</reference>
<dbReference type="Gene3D" id="3.30.470.20">
    <property type="entry name" value="ATP-grasp fold, B domain"/>
    <property type="match status" value="2"/>
</dbReference>
<feature type="domain" description="ATP-grasp" evidence="6">
    <location>
        <begin position="237"/>
        <end position="489"/>
    </location>
</feature>
<dbReference type="GO" id="GO:0046872">
    <property type="term" value="F:metal ion binding"/>
    <property type="evidence" value="ECO:0007669"/>
    <property type="project" value="InterPro"/>
</dbReference>
<dbReference type="RefSeq" id="WP_350342400.1">
    <property type="nucleotide sequence ID" value="NZ_CP158367.1"/>
</dbReference>